<dbReference type="Proteomes" id="UP000002313">
    <property type="component" value="Chromosome V"/>
</dbReference>
<dbReference type="InterPro" id="IPR036388">
    <property type="entry name" value="WH-like_DNA-bd_sf"/>
</dbReference>
<protein>
    <submittedName>
        <fullName evidence="3">26S proteasome regulatory complex component</fullName>
    </submittedName>
</protein>
<dbReference type="HOGENOM" id="CLU_055005_0_0_1"/>
<dbReference type="AlphaFoldDB" id="E0S6X3"/>
<dbReference type="VEuPathDB" id="MicrosporidiaDB:Eint_051120"/>
<dbReference type="InterPro" id="IPR000717">
    <property type="entry name" value="PCI_dom"/>
</dbReference>
<dbReference type="InterPro" id="IPR040134">
    <property type="entry name" value="PSMD12/CSN4"/>
</dbReference>
<dbReference type="PANTHER" id="PTHR10855:SF1">
    <property type="entry name" value="26S PROTEASOME NON-ATPASE REGULATORY SUBUNIT 12"/>
    <property type="match status" value="1"/>
</dbReference>
<dbReference type="Pfam" id="PF01399">
    <property type="entry name" value="PCI"/>
    <property type="match status" value="1"/>
</dbReference>
<evidence type="ECO:0000259" key="2">
    <source>
        <dbReference type="Pfam" id="PF22241"/>
    </source>
</evidence>
<gene>
    <name evidence="3" type="ORF">Eint_051120</name>
</gene>
<dbReference type="Gene3D" id="1.10.10.10">
    <property type="entry name" value="Winged helix-like DNA-binding domain superfamily/Winged helix DNA-binding domain"/>
    <property type="match status" value="1"/>
</dbReference>
<dbReference type="InterPro" id="IPR036390">
    <property type="entry name" value="WH_DNA-bd_sf"/>
</dbReference>
<dbReference type="Pfam" id="PF22241">
    <property type="entry name" value="PSMD12-CSN4_N"/>
    <property type="match status" value="1"/>
</dbReference>
<evidence type="ECO:0000259" key="1">
    <source>
        <dbReference type="Pfam" id="PF01399"/>
    </source>
</evidence>
<sequence length="387" mass="45804">MEELLEKERKARVKNDYETLLKTFEDLMNLCKSDEELVGLARVLTIKRGQNRMAIKWMIGQLFERKKQEKGFVVFFSSILREVIEGRIFLEEERIYITEELKKRYELSGDIKSALDVVINVPVETFTMVKESVVVNYQLEQLRLCVQNQDWIRADISMKKIRRKYFEENDTVAEKIKFYELIVLLHLGQRRYFNASDVYYSLSKLGENSTCYVVLSSFFCILTTCETEMEDVVDRRIEMLRKLSLDKNNDEVSRSIVNRFLSRIIIDRSMINEIQQAFSSVLDVSIYLNDLGSVIDEHNFRIVERFYSSISIQEISMVMQSSSENVIRKISFMVNNKFTKCKINQKTGIIEFRKRKWNDSVDDVMNKLIKCNHLIHKERLKLSIKRS</sequence>
<feature type="domain" description="PSMD12/CSN4-like N-terminal" evidence="2">
    <location>
        <begin position="2"/>
        <end position="204"/>
    </location>
</feature>
<dbReference type="GO" id="GO:0008541">
    <property type="term" value="C:proteasome regulatory particle, lid subcomplex"/>
    <property type="evidence" value="ECO:0007669"/>
    <property type="project" value="TreeGrafter"/>
</dbReference>
<evidence type="ECO:0000313" key="3">
    <source>
        <dbReference type="EMBL" id="ADM11559.1"/>
    </source>
</evidence>
<accession>E0S6X3</accession>
<dbReference type="GO" id="GO:0005737">
    <property type="term" value="C:cytoplasm"/>
    <property type="evidence" value="ECO:0007669"/>
    <property type="project" value="TreeGrafter"/>
</dbReference>
<evidence type="ECO:0000313" key="4">
    <source>
        <dbReference type="Proteomes" id="UP000002313"/>
    </source>
</evidence>
<reference evidence="3 4" key="2">
    <citation type="journal article" date="2012" name="Proc. Natl. Acad. Sci. U.S.A.">
        <title>Gain and loss of multiple functionally related, horizontally transferred genes in the reduced genomes of two microsporidian parasites.</title>
        <authorList>
            <person name="Pombert J.-F."/>
            <person name="Selman M."/>
            <person name="Burki F."/>
            <person name="Bardell F.T."/>
            <person name="Farinelli L."/>
            <person name="Solter L.F."/>
            <person name="Whitman D.W."/>
            <person name="Weiss L.M."/>
            <person name="Corradi N."/>
            <person name="Keeling P.J."/>
        </authorList>
    </citation>
    <scope>NUCLEOTIDE SEQUENCE [LARGE SCALE GENOMIC DNA]</scope>
    <source>
        <strain evidence="3 4">ATCC 50506</strain>
    </source>
</reference>
<keyword evidence="4" id="KW-1185">Reference proteome</keyword>
<proteinExistence type="predicted"/>
<name>E0S6X3_ENCIT</name>
<dbReference type="EMBL" id="CP001946">
    <property type="protein sequence ID" value="ADM11559.1"/>
    <property type="molecule type" value="Genomic_DNA"/>
</dbReference>
<dbReference type="RefSeq" id="XP_003072919.1">
    <property type="nucleotide sequence ID" value="XM_003072873.1"/>
</dbReference>
<dbReference type="InterPro" id="IPR054559">
    <property type="entry name" value="PSMD12-CSN4-like_N"/>
</dbReference>
<organism evidence="3 4">
    <name type="scientific">Encephalitozoon intestinalis (strain ATCC 50506)</name>
    <name type="common">Microsporidian parasite</name>
    <name type="synonym">Septata intestinalis</name>
    <dbReference type="NCBI Taxonomy" id="876142"/>
    <lineage>
        <taxon>Eukaryota</taxon>
        <taxon>Fungi</taxon>
        <taxon>Fungi incertae sedis</taxon>
        <taxon>Microsporidia</taxon>
        <taxon>Unikaryonidae</taxon>
        <taxon>Encephalitozoon</taxon>
    </lineage>
</organism>
<dbReference type="KEGG" id="ein:Eint_051120"/>
<dbReference type="GeneID" id="9699240"/>
<dbReference type="PANTHER" id="PTHR10855">
    <property type="entry name" value="26S PROTEASOME NON-ATPASE REGULATORY SUBUNIT 12/COP9 SIGNALOSOME COMPLEX SUBUNIT 4"/>
    <property type="match status" value="1"/>
</dbReference>
<feature type="domain" description="PCI" evidence="1">
    <location>
        <begin position="279"/>
        <end position="354"/>
    </location>
</feature>
<reference evidence="3 4" key="1">
    <citation type="journal article" date="2010" name="Nat. Commun.">
        <title>The complete sequence of the smallest known nuclear genome from the microsporidian Encephalitozoon intestinalis.</title>
        <authorList>
            <person name="Corradi N."/>
            <person name="Pombert J.-F."/>
            <person name="Farinelli L."/>
            <person name="Didier E.S."/>
            <person name="Keeling P.J."/>
        </authorList>
    </citation>
    <scope>NUCLEOTIDE SEQUENCE [LARGE SCALE GENOMIC DNA]</scope>
    <source>
        <strain evidence="3 4">ATCC 50506</strain>
    </source>
</reference>
<keyword evidence="3" id="KW-0647">Proteasome</keyword>
<dbReference type="OrthoDB" id="268763at2759"/>
<dbReference type="SUPFAM" id="SSF46785">
    <property type="entry name" value="Winged helix' DNA-binding domain"/>
    <property type="match status" value="1"/>
</dbReference>